<feature type="domain" description="Peptidase M16 C-terminal" evidence="1">
    <location>
        <begin position="185"/>
        <end position="358"/>
    </location>
</feature>
<dbReference type="Pfam" id="PF05193">
    <property type="entry name" value="Peptidase_M16_C"/>
    <property type="match status" value="1"/>
</dbReference>
<dbReference type="InterPro" id="IPR050361">
    <property type="entry name" value="MPP/UQCRC_Complex"/>
</dbReference>
<name>A0ABN0ZEB7_9BACI</name>
<comment type="caution">
    <text evidence="2">The sequence shown here is derived from an EMBL/GenBank/DDBJ whole genome shotgun (WGS) entry which is preliminary data.</text>
</comment>
<dbReference type="InterPro" id="IPR007863">
    <property type="entry name" value="Peptidase_M16_C"/>
</dbReference>
<reference evidence="2 3" key="1">
    <citation type="journal article" date="2019" name="Int. J. Syst. Evol. Microbiol.">
        <title>The Global Catalogue of Microorganisms (GCM) 10K type strain sequencing project: providing services to taxonomists for standard genome sequencing and annotation.</title>
        <authorList>
            <consortium name="The Broad Institute Genomics Platform"/>
            <consortium name="The Broad Institute Genome Sequencing Center for Infectious Disease"/>
            <person name="Wu L."/>
            <person name="Ma J."/>
        </authorList>
    </citation>
    <scope>NUCLEOTIDE SEQUENCE [LARGE SCALE GENOMIC DNA]</scope>
    <source>
        <strain evidence="2 3">JCM 12149</strain>
    </source>
</reference>
<dbReference type="Proteomes" id="UP001501459">
    <property type="component" value="Unassembled WGS sequence"/>
</dbReference>
<dbReference type="SUPFAM" id="SSF63411">
    <property type="entry name" value="LuxS/MPP-like metallohydrolase"/>
    <property type="match status" value="2"/>
</dbReference>
<accession>A0ABN0ZEB7</accession>
<dbReference type="InterPro" id="IPR011249">
    <property type="entry name" value="Metalloenz_LuxS/M16"/>
</dbReference>
<dbReference type="PANTHER" id="PTHR11851:SF186">
    <property type="entry name" value="INACTIVE METALLOPROTEASE YMFF-RELATED"/>
    <property type="match status" value="1"/>
</dbReference>
<proteinExistence type="predicted"/>
<keyword evidence="3" id="KW-1185">Reference proteome</keyword>
<evidence type="ECO:0000259" key="1">
    <source>
        <dbReference type="Pfam" id="PF05193"/>
    </source>
</evidence>
<dbReference type="PANTHER" id="PTHR11851">
    <property type="entry name" value="METALLOPROTEASE"/>
    <property type="match status" value="1"/>
</dbReference>
<dbReference type="NCBIfam" id="NF047422">
    <property type="entry name" value="YfmF_fam"/>
    <property type="match status" value="1"/>
</dbReference>
<gene>
    <name evidence="2" type="ORF">GCM10008983_23150</name>
</gene>
<dbReference type="RefSeq" id="WP_343753303.1">
    <property type="nucleotide sequence ID" value="NZ_BAAADM010000054.1"/>
</dbReference>
<sequence length="429" mass="48778">MTNSLETVIRENGTNIHLVPDKKFKTVSITAKFKSPLSKDTITKRALLPYVLQQGTVTYPDRKAIQTALDRLYGAVLSVDGSKKGNNHIMTIRLETANQKFISDEASIMDESIDLLQEIIFHPISDNDAFMPSIVTREKDTLRQKMKSMKDNKASYANMRLIDEMCQNESYRIHIHGYEDDLNTLTPESLYAYYQSVLKHDQLDIYVSGDFDSADMKEKLIHKIARDQVPDDVEPIPDMEKQVHQTNEIIETEDVQQAKLHLGFRTHITYADNEYAALHVFNGLFGGFPSSKLFRNVREKHSLAYYAASRLESHKGLLFVLSGIAPDDYEQAKNIIEQQLDAIKQGDFTVDDMDDTKRLIINQLLETMDDSKGLIELLYQQVIADSDKSPYELIEMIKNVGKEEIISIAHQCQLDTVYLLSSKGGGSNE</sequence>
<dbReference type="Gene3D" id="3.30.830.10">
    <property type="entry name" value="Metalloenzyme, LuxS/M16 peptidase-like"/>
    <property type="match status" value="2"/>
</dbReference>
<evidence type="ECO:0000313" key="2">
    <source>
        <dbReference type="EMBL" id="GAA0445037.1"/>
    </source>
</evidence>
<dbReference type="EMBL" id="BAAADM010000054">
    <property type="protein sequence ID" value="GAA0445037.1"/>
    <property type="molecule type" value="Genomic_DNA"/>
</dbReference>
<organism evidence="2 3">
    <name type="scientific">Lentibacillus halophilus</name>
    <dbReference type="NCBI Taxonomy" id="295065"/>
    <lineage>
        <taxon>Bacteria</taxon>
        <taxon>Bacillati</taxon>
        <taxon>Bacillota</taxon>
        <taxon>Bacilli</taxon>
        <taxon>Bacillales</taxon>
        <taxon>Bacillaceae</taxon>
        <taxon>Lentibacillus</taxon>
    </lineage>
</organism>
<protein>
    <submittedName>
        <fullName evidence="2">Pitrilysin family protein</fullName>
    </submittedName>
</protein>
<evidence type="ECO:0000313" key="3">
    <source>
        <dbReference type="Proteomes" id="UP001501459"/>
    </source>
</evidence>